<feature type="signal peptide" evidence="1">
    <location>
        <begin position="1"/>
        <end position="19"/>
    </location>
</feature>
<accession>F9X9S1</accession>
<dbReference type="GeneID" id="13399996"/>
<keyword evidence="1" id="KW-0732">Signal</keyword>
<dbReference type="RefSeq" id="XP_003853084.1">
    <property type="nucleotide sequence ID" value="XM_003853036.1"/>
</dbReference>
<gene>
    <name evidence="2" type="ORF">MYCGRDRAFT_92715</name>
</gene>
<sequence>MRFIQKTVALLATVGVSSAQLNCPATTTVTQGAAVGTSAAEPFPSRSRQVITTTVYGTNVITVDGIKVAQTLANVMKFFRPETERLAARQQTASPLSCESTVTVTAITNFVVTIGTAPPGSAALTTTLPFWRAAVRTLRLSSLVWIFTVYYGRIDLDSSVKSAIRAEFSKFELASTSAHYCWSHVGIFAVYDGSIDLDSSIRTSAQLHEFYQITARDQQSPHHLCNLSIYHESTERDYPASVTASVQRHECYRFTVIALLFLHHLRNLLLYHERTDYEPSANNATSAQLHKFHHSAARAQFHELYHPAANTQLDIEHPV</sequence>
<dbReference type="HOGENOM" id="CLU_872111_0_0_1"/>
<organism evidence="2 3">
    <name type="scientific">Zymoseptoria tritici (strain CBS 115943 / IPO323)</name>
    <name type="common">Speckled leaf blotch fungus</name>
    <name type="synonym">Septoria tritici</name>
    <dbReference type="NCBI Taxonomy" id="336722"/>
    <lineage>
        <taxon>Eukaryota</taxon>
        <taxon>Fungi</taxon>
        <taxon>Dikarya</taxon>
        <taxon>Ascomycota</taxon>
        <taxon>Pezizomycotina</taxon>
        <taxon>Dothideomycetes</taxon>
        <taxon>Dothideomycetidae</taxon>
        <taxon>Mycosphaerellales</taxon>
        <taxon>Mycosphaerellaceae</taxon>
        <taxon>Zymoseptoria</taxon>
    </lineage>
</organism>
<name>F9X9S1_ZYMTI</name>
<dbReference type="KEGG" id="ztr:MYCGRDRAFT_92715"/>
<keyword evidence="3" id="KW-1185">Reference proteome</keyword>
<evidence type="ECO:0000313" key="2">
    <source>
        <dbReference type="EMBL" id="EGP88060.1"/>
    </source>
</evidence>
<dbReference type="InParanoid" id="F9X9S1"/>
<dbReference type="Proteomes" id="UP000008062">
    <property type="component" value="Chromosome 4"/>
</dbReference>
<reference evidence="2 3" key="1">
    <citation type="journal article" date="2011" name="PLoS Genet.">
        <title>Finished genome of the fungal wheat pathogen Mycosphaerella graminicola reveals dispensome structure, chromosome plasticity, and stealth pathogenesis.</title>
        <authorList>
            <person name="Goodwin S.B."/>
            <person name="Ben M'barek S."/>
            <person name="Dhillon B."/>
            <person name="Wittenberg A.H.J."/>
            <person name="Crane C.F."/>
            <person name="Hane J.K."/>
            <person name="Foster A.J."/>
            <person name="Van der Lee T.A.J."/>
            <person name="Grimwood J."/>
            <person name="Aerts A."/>
            <person name="Antoniw J."/>
            <person name="Bailey A."/>
            <person name="Bluhm B."/>
            <person name="Bowler J."/>
            <person name="Bristow J."/>
            <person name="van der Burgt A."/>
            <person name="Canto-Canche B."/>
            <person name="Churchill A.C.L."/>
            <person name="Conde-Ferraez L."/>
            <person name="Cools H.J."/>
            <person name="Coutinho P.M."/>
            <person name="Csukai M."/>
            <person name="Dehal P."/>
            <person name="De Wit P."/>
            <person name="Donzelli B."/>
            <person name="van de Geest H.C."/>
            <person name="van Ham R.C.H.J."/>
            <person name="Hammond-Kosack K.E."/>
            <person name="Henrissat B."/>
            <person name="Kilian A."/>
            <person name="Kobayashi A.K."/>
            <person name="Koopmann E."/>
            <person name="Kourmpetis Y."/>
            <person name="Kuzniar A."/>
            <person name="Lindquist E."/>
            <person name="Lombard V."/>
            <person name="Maliepaard C."/>
            <person name="Martins N."/>
            <person name="Mehrabi R."/>
            <person name="Nap J.P.H."/>
            <person name="Ponomarenko A."/>
            <person name="Rudd J.J."/>
            <person name="Salamov A."/>
            <person name="Schmutz J."/>
            <person name="Schouten H.J."/>
            <person name="Shapiro H."/>
            <person name="Stergiopoulos I."/>
            <person name="Torriani S.F.F."/>
            <person name="Tu H."/>
            <person name="de Vries R.P."/>
            <person name="Waalwijk C."/>
            <person name="Ware S.B."/>
            <person name="Wiebenga A."/>
            <person name="Zwiers L.-H."/>
            <person name="Oliver R.P."/>
            <person name="Grigoriev I.V."/>
            <person name="Kema G.H.J."/>
        </authorList>
    </citation>
    <scope>NUCLEOTIDE SEQUENCE [LARGE SCALE GENOMIC DNA]</scope>
    <source>
        <strain evidence="3">CBS 115943 / IPO323</strain>
    </source>
</reference>
<feature type="chain" id="PRO_5003391210" evidence="1">
    <location>
        <begin position="20"/>
        <end position="319"/>
    </location>
</feature>
<dbReference type="EMBL" id="CM001199">
    <property type="protein sequence ID" value="EGP88060.1"/>
    <property type="molecule type" value="Genomic_DNA"/>
</dbReference>
<proteinExistence type="predicted"/>
<protein>
    <submittedName>
        <fullName evidence="2">Uncharacterized protein</fullName>
    </submittedName>
</protein>
<dbReference type="AlphaFoldDB" id="F9X9S1"/>
<evidence type="ECO:0000256" key="1">
    <source>
        <dbReference type="SAM" id="SignalP"/>
    </source>
</evidence>
<evidence type="ECO:0000313" key="3">
    <source>
        <dbReference type="Proteomes" id="UP000008062"/>
    </source>
</evidence>